<dbReference type="CDD" id="cd01144">
    <property type="entry name" value="BtuF"/>
    <property type="match status" value="1"/>
</dbReference>
<reference evidence="4 5" key="1">
    <citation type="submission" date="2016-12" db="EMBL/GenBank/DDBJ databases">
        <title>Diversity of luminous bacteria.</title>
        <authorList>
            <person name="Yoshizawa S."/>
            <person name="Kogure K."/>
        </authorList>
    </citation>
    <scope>NUCLEOTIDE SEQUENCE [LARGE SCALE GENOMIC DNA]</scope>
    <source>
        <strain evidence="4 5">SA4-48</strain>
    </source>
</reference>
<dbReference type="SUPFAM" id="SSF53807">
    <property type="entry name" value="Helical backbone' metal receptor"/>
    <property type="match status" value="1"/>
</dbReference>
<sequence>MSKRLIVLSCVFALATKVAATELAVKVATTAEKSEAAPAQRIIALSPHIVESLFAIGAGEQIVGTVNYADFPKSALDIPRIGGHHGMQIEKILQMRPDLVISWRSGNKVEDIEKLKSLGLKVIYSEAKNVDGVADELRRFGKLTGHEEKAEQLALEFSETLLKLRQTYQDKPAISVFYQLWSEPLMSVNKNTWIHQLLETCGATNVFADNSTNYPHLSIENVVVAKPDLIIMPQENSKTPQPKINWQQWQMIPAVKHNQFVEIDADLVHRFSSRMLIGLEDMCGKIDKSRQTIASY</sequence>
<organism evidence="4 5">
    <name type="scientific">Psychrosphaera saromensis</name>
    <dbReference type="NCBI Taxonomy" id="716813"/>
    <lineage>
        <taxon>Bacteria</taxon>
        <taxon>Pseudomonadati</taxon>
        <taxon>Pseudomonadota</taxon>
        <taxon>Gammaproteobacteria</taxon>
        <taxon>Alteromonadales</taxon>
        <taxon>Pseudoalteromonadaceae</taxon>
        <taxon>Psychrosphaera</taxon>
    </lineage>
</organism>
<comment type="caution">
    <text evidence="4">The sequence shown here is derived from an EMBL/GenBank/DDBJ whole genome shotgun (WGS) entry which is preliminary data.</text>
</comment>
<keyword evidence="5" id="KW-1185">Reference proteome</keyword>
<evidence type="ECO:0000259" key="3">
    <source>
        <dbReference type="PROSITE" id="PS50983"/>
    </source>
</evidence>
<dbReference type="PANTHER" id="PTHR30535:SF34">
    <property type="entry name" value="MOLYBDATE-BINDING PROTEIN MOLA"/>
    <property type="match status" value="1"/>
</dbReference>
<dbReference type="InterPro" id="IPR054828">
    <property type="entry name" value="Vit_B12_bind_prot"/>
</dbReference>
<dbReference type="NCBIfam" id="NF038402">
    <property type="entry name" value="TroA_like"/>
    <property type="match status" value="1"/>
</dbReference>
<accession>A0A2S7UT55</accession>
<feature type="signal peptide" evidence="2">
    <location>
        <begin position="1"/>
        <end position="20"/>
    </location>
</feature>
<evidence type="ECO:0000313" key="5">
    <source>
        <dbReference type="Proteomes" id="UP000239007"/>
    </source>
</evidence>
<keyword evidence="1 2" id="KW-0732">Signal</keyword>
<name>A0A2S7UT55_9GAMM</name>
<dbReference type="Gene3D" id="3.40.50.1980">
    <property type="entry name" value="Nitrogenase molybdenum iron protein domain"/>
    <property type="match status" value="2"/>
</dbReference>
<evidence type="ECO:0000313" key="4">
    <source>
        <dbReference type="EMBL" id="PQJ52450.1"/>
    </source>
</evidence>
<dbReference type="GO" id="GO:0071281">
    <property type="term" value="P:cellular response to iron ion"/>
    <property type="evidence" value="ECO:0007669"/>
    <property type="project" value="TreeGrafter"/>
</dbReference>
<feature type="chain" id="PRO_5015684220" evidence="2">
    <location>
        <begin position="21"/>
        <end position="296"/>
    </location>
</feature>
<evidence type="ECO:0000256" key="2">
    <source>
        <dbReference type="SAM" id="SignalP"/>
    </source>
</evidence>
<proteinExistence type="predicted"/>
<gene>
    <name evidence="4" type="ORF">BTO11_01460</name>
</gene>
<dbReference type="InterPro" id="IPR050902">
    <property type="entry name" value="ABC_Transporter_SBP"/>
</dbReference>
<dbReference type="RefSeq" id="WP_105050911.1">
    <property type="nucleotide sequence ID" value="NZ_BMYG01000005.1"/>
</dbReference>
<dbReference type="PROSITE" id="PS50983">
    <property type="entry name" value="FE_B12_PBP"/>
    <property type="match status" value="1"/>
</dbReference>
<dbReference type="PANTHER" id="PTHR30535">
    <property type="entry name" value="VITAMIN B12-BINDING PROTEIN"/>
    <property type="match status" value="1"/>
</dbReference>
<feature type="domain" description="Fe/B12 periplasmic-binding" evidence="3">
    <location>
        <begin position="41"/>
        <end position="290"/>
    </location>
</feature>
<dbReference type="Pfam" id="PF01497">
    <property type="entry name" value="Peripla_BP_2"/>
    <property type="match status" value="1"/>
</dbReference>
<dbReference type="AlphaFoldDB" id="A0A2S7UT55"/>
<evidence type="ECO:0000256" key="1">
    <source>
        <dbReference type="ARBA" id="ARBA00022729"/>
    </source>
</evidence>
<dbReference type="InterPro" id="IPR002491">
    <property type="entry name" value="ABC_transptr_periplasmic_BD"/>
</dbReference>
<dbReference type="Proteomes" id="UP000239007">
    <property type="component" value="Unassembled WGS sequence"/>
</dbReference>
<dbReference type="EMBL" id="MSCH01000003">
    <property type="protein sequence ID" value="PQJ52450.1"/>
    <property type="molecule type" value="Genomic_DNA"/>
</dbReference>
<protein>
    <submittedName>
        <fullName evidence="4">Cobalamin-binding protein</fullName>
    </submittedName>
</protein>
<dbReference type="OrthoDB" id="6495095at2"/>